<dbReference type="RefSeq" id="WP_190722824.1">
    <property type="nucleotide sequence ID" value="NZ_JACJSW010000188.1"/>
</dbReference>
<evidence type="ECO:0000313" key="2">
    <source>
        <dbReference type="EMBL" id="MBD2623609.1"/>
    </source>
</evidence>
<comment type="caution">
    <text evidence="2">The sequence shown here is derived from an EMBL/GenBank/DDBJ whole genome shotgun (WGS) entry which is preliminary data.</text>
</comment>
<accession>A0ABR8HVR6</accession>
<organism evidence="2 3">
    <name type="scientific">Microcystis flos-aquae FACHB-1344</name>
    <dbReference type="NCBI Taxonomy" id="2692899"/>
    <lineage>
        <taxon>Bacteria</taxon>
        <taxon>Bacillati</taxon>
        <taxon>Cyanobacteriota</taxon>
        <taxon>Cyanophyceae</taxon>
        <taxon>Oscillatoriophycideae</taxon>
        <taxon>Chroococcales</taxon>
        <taxon>Microcystaceae</taxon>
        <taxon>Microcystis</taxon>
    </lineage>
</organism>
<reference evidence="2 3" key="1">
    <citation type="journal article" date="2020" name="ISME J.">
        <title>Comparative genomics reveals insights into cyanobacterial evolution and habitat adaptation.</title>
        <authorList>
            <person name="Chen M.Y."/>
            <person name="Teng W.K."/>
            <person name="Zhao L."/>
            <person name="Hu C.X."/>
            <person name="Zhou Y.K."/>
            <person name="Han B.P."/>
            <person name="Song L.R."/>
            <person name="Shu W.S."/>
        </authorList>
    </citation>
    <scope>NUCLEOTIDE SEQUENCE [LARGE SCALE GENOMIC DNA]</scope>
    <source>
        <strain evidence="2 3">FACHB-1344</strain>
    </source>
</reference>
<proteinExistence type="predicted"/>
<protein>
    <submittedName>
        <fullName evidence="2">DUF4277 domain-containing protein</fullName>
    </submittedName>
</protein>
<keyword evidence="3" id="KW-1185">Reference proteome</keyword>
<dbReference type="EMBL" id="JACJSW010000188">
    <property type="protein sequence ID" value="MBD2623609.1"/>
    <property type="molecule type" value="Genomic_DNA"/>
</dbReference>
<dbReference type="Proteomes" id="UP000636187">
    <property type="component" value="Unassembled WGS sequence"/>
</dbReference>
<feature type="domain" description="DUF4277" evidence="1">
    <location>
        <begin position="4"/>
        <end position="49"/>
    </location>
</feature>
<sequence length="61" mass="7145">MPQTLFSQFFEDKAVEKLLGDEIKSEYLNDDKIGRFLDEIYQIGLNSLLWGSKTKMVNCRK</sequence>
<dbReference type="Pfam" id="PF14104">
    <property type="entry name" value="DUF4277"/>
    <property type="match status" value="1"/>
</dbReference>
<gene>
    <name evidence="2" type="ORF">H6G48_18820</name>
</gene>
<name>A0ABR8HVR6_9CHRO</name>
<dbReference type="InterPro" id="IPR025457">
    <property type="entry name" value="DUF4277"/>
</dbReference>
<evidence type="ECO:0000259" key="1">
    <source>
        <dbReference type="Pfam" id="PF14104"/>
    </source>
</evidence>
<evidence type="ECO:0000313" key="3">
    <source>
        <dbReference type="Proteomes" id="UP000636187"/>
    </source>
</evidence>